<keyword evidence="3" id="KW-0540">Nuclease</keyword>
<dbReference type="AlphaFoldDB" id="A0A174C9B5"/>
<accession>A0A174C9B5</accession>
<sequence length="221" mass="24661">MYGKIRISGNILVKTGMHIGGSGAFAAIGAVDSPIIRDARTNLPMIPGSSLKGKMRSLLAKEFNERVVEPNEDHERITRLFGSSKKGNIKRSRLLFSDMVLKNEEELRDAGLQSMTEVKFENSISRATAVANPRQIERAVRGSVFKLDLIYELEEEQEFLEDMDTLAEAMKLLQYDYLGGNGSRGYGKIQFQDIYTDAVVGHVDNTLLEKCNSILNEAVKE</sequence>
<keyword evidence="5" id="KW-0378">Hydrolase</keyword>
<evidence type="ECO:0000313" key="11">
    <source>
        <dbReference type="Proteomes" id="UP000095645"/>
    </source>
</evidence>
<evidence type="ECO:0000256" key="4">
    <source>
        <dbReference type="ARBA" id="ARBA00022759"/>
    </source>
</evidence>
<name>A0A174C9B5_9FIRM</name>
<dbReference type="RefSeq" id="WP_055058052.1">
    <property type="nucleotide sequence ID" value="NZ_CYZP01000014.1"/>
</dbReference>
<evidence type="ECO:0000256" key="8">
    <source>
        <dbReference type="ARBA" id="ARBA00033183"/>
    </source>
</evidence>
<proteinExistence type="inferred from homology"/>
<dbReference type="NCBIfam" id="TIGR02582">
    <property type="entry name" value="cas7_TM1809"/>
    <property type="match status" value="1"/>
</dbReference>
<dbReference type="Proteomes" id="UP000095645">
    <property type="component" value="Unassembled WGS sequence"/>
</dbReference>
<evidence type="ECO:0000313" key="10">
    <source>
        <dbReference type="EMBL" id="CUO08475.1"/>
    </source>
</evidence>
<comment type="similarity">
    <text evidence="1">Belongs to the CRISPR-associated Csm3 family.</text>
</comment>
<evidence type="ECO:0000256" key="5">
    <source>
        <dbReference type="ARBA" id="ARBA00022801"/>
    </source>
</evidence>
<feature type="domain" description="CRISPR type III-associated protein" evidence="9">
    <location>
        <begin position="13"/>
        <end position="189"/>
    </location>
</feature>
<dbReference type="GO" id="GO:0004519">
    <property type="term" value="F:endonuclease activity"/>
    <property type="evidence" value="ECO:0007669"/>
    <property type="project" value="UniProtKB-KW"/>
</dbReference>
<dbReference type="InterPro" id="IPR005537">
    <property type="entry name" value="RAMP_III_fam"/>
</dbReference>
<dbReference type="EMBL" id="CYZP01000014">
    <property type="protein sequence ID" value="CUO08475.1"/>
    <property type="molecule type" value="Genomic_DNA"/>
</dbReference>
<evidence type="ECO:0000256" key="7">
    <source>
        <dbReference type="ARBA" id="ARBA00023118"/>
    </source>
</evidence>
<dbReference type="Pfam" id="PF03787">
    <property type="entry name" value="RAMPs"/>
    <property type="match status" value="1"/>
</dbReference>
<dbReference type="GO" id="GO:0051607">
    <property type="term" value="P:defense response to virus"/>
    <property type="evidence" value="ECO:0007669"/>
    <property type="project" value="UniProtKB-KW"/>
</dbReference>
<dbReference type="GO" id="GO:0016787">
    <property type="term" value="F:hydrolase activity"/>
    <property type="evidence" value="ECO:0007669"/>
    <property type="project" value="UniProtKB-KW"/>
</dbReference>
<keyword evidence="4" id="KW-0255">Endonuclease</keyword>
<evidence type="ECO:0000256" key="3">
    <source>
        <dbReference type="ARBA" id="ARBA00022722"/>
    </source>
</evidence>
<evidence type="ECO:0000256" key="2">
    <source>
        <dbReference type="ARBA" id="ARBA00022150"/>
    </source>
</evidence>
<keyword evidence="7" id="KW-0051">Antiviral defense</keyword>
<evidence type="ECO:0000259" key="9">
    <source>
        <dbReference type="Pfam" id="PF03787"/>
    </source>
</evidence>
<reference evidence="10 11" key="1">
    <citation type="submission" date="2015-09" db="EMBL/GenBank/DDBJ databases">
        <authorList>
            <consortium name="Pathogen Informatics"/>
        </authorList>
    </citation>
    <scope>NUCLEOTIDE SEQUENCE [LARGE SCALE GENOMIC DNA]</scope>
    <source>
        <strain evidence="10 11">2789STDY5834861</strain>
    </source>
</reference>
<protein>
    <recommendedName>
        <fullName evidence="2">CRISPR system Cms endoribonuclease Csm3</fullName>
    </recommendedName>
    <alternativeName>
        <fullName evidence="8">CRISPR type III A-associated RAMP protein Csm3</fullName>
    </alternativeName>
</protein>
<evidence type="ECO:0000256" key="1">
    <source>
        <dbReference type="ARBA" id="ARBA00006342"/>
    </source>
</evidence>
<dbReference type="InterPro" id="IPR052216">
    <property type="entry name" value="CRISPR_Csm3_endoribonuclease"/>
</dbReference>
<dbReference type="GO" id="GO:0003723">
    <property type="term" value="F:RNA binding"/>
    <property type="evidence" value="ECO:0007669"/>
    <property type="project" value="UniProtKB-KW"/>
</dbReference>
<keyword evidence="6" id="KW-0694">RNA-binding</keyword>
<dbReference type="InterPro" id="IPR013412">
    <property type="entry name" value="CRISPR-assoc_RAMP_Csm3"/>
</dbReference>
<gene>
    <name evidence="10" type="ORF">ERS852476_01840</name>
</gene>
<organism evidence="10 11">
    <name type="scientific">Blautia obeum</name>
    <dbReference type="NCBI Taxonomy" id="40520"/>
    <lineage>
        <taxon>Bacteria</taxon>
        <taxon>Bacillati</taxon>
        <taxon>Bacillota</taxon>
        <taxon>Clostridia</taxon>
        <taxon>Lachnospirales</taxon>
        <taxon>Lachnospiraceae</taxon>
        <taxon>Blautia</taxon>
    </lineage>
</organism>
<dbReference type="PANTHER" id="PTHR35579">
    <property type="entry name" value="CRISPR SYSTEM CMS ENDORIBONUCLEASE CSM3"/>
    <property type="match status" value="1"/>
</dbReference>
<dbReference type="PANTHER" id="PTHR35579:SF3">
    <property type="entry name" value="CRISPR SYSTEM CMS ENDORIBONUCLEASE CSM3"/>
    <property type="match status" value="1"/>
</dbReference>
<evidence type="ECO:0000256" key="6">
    <source>
        <dbReference type="ARBA" id="ARBA00022884"/>
    </source>
</evidence>